<dbReference type="InterPro" id="IPR000330">
    <property type="entry name" value="SNF2_N"/>
</dbReference>
<dbReference type="SMART" id="SM00487">
    <property type="entry name" value="DEXDc"/>
    <property type="match status" value="1"/>
</dbReference>
<dbReference type="SUPFAM" id="SSF52540">
    <property type="entry name" value="P-loop containing nucleoside triphosphate hydrolases"/>
    <property type="match status" value="2"/>
</dbReference>
<dbReference type="SMART" id="SM00490">
    <property type="entry name" value="HELICc"/>
    <property type="match status" value="1"/>
</dbReference>
<dbReference type="PROSITE" id="PS51192">
    <property type="entry name" value="HELICASE_ATP_BIND_1"/>
    <property type="match status" value="1"/>
</dbReference>
<dbReference type="PROSITE" id="PS51194">
    <property type="entry name" value="HELICASE_CTER"/>
    <property type="match status" value="1"/>
</dbReference>
<proteinExistence type="predicted"/>
<organism evidence="8 9">
    <name type="scientific">Saccharothrix lopnurensis</name>
    <dbReference type="NCBI Taxonomy" id="1670621"/>
    <lineage>
        <taxon>Bacteria</taxon>
        <taxon>Bacillati</taxon>
        <taxon>Actinomycetota</taxon>
        <taxon>Actinomycetes</taxon>
        <taxon>Pseudonocardiales</taxon>
        <taxon>Pseudonocardiaceae</taxon>
        <taxon>Saccharothrix</taxon>
    </lineage>
</organism>
<keyword evidence="5" id="KW-0175">Coiled coil</keyword>
<protein>
    <submittedName>
        <fullName evidence="8">DISARM system SNF2-like helicase DrmD</fullName>
    </submittedName>
</protein>
<dbReference type="InterPro" id="IPR027417">
    <property type="entry name" value="P-loop_NTPase"/>
</dbReference>
<evidence type="ECO:0000313" key="9">
    <source>
        <dbReference type="Proteomes" id="UP001596220"/>
    </source>
</evidence>
<dbReference type="RefSeq" id="WP_380640367.1">
    <property type="nucleotide sequence ID" value="NZ_JBHSQO010000041.1"/>
</dbReference>
<dbReference type="Proteomes" id="UP001596220">
    <property type="component" value="Unassembled WGS sequence"/>
</dbReference>
<sequence length="1106" mass="124203">MELVTGARTARRRRRKLTVEGLPAEGDLVEVRGQNWIVSHVAPAWESDEPPATSGPIEPGTIAPAATIVHLQSVADGRYGETLSVAWEVEPGRRVLPASSLPDVSAGKYDPPERLAAFLDAIRWSAVASADVKNLQAPFRSGIAIEPYQLEPVSRAVGAPRVNLLLADDVGLGKTVEAGLVAQELLLRGRAHRIMVVSPAGLTIKWRDELAEKFGLDFTVVDSARCAELRRTHGTTANPFRVHPLTIVSLPWLRGAKAQRLLDEVIPSVEATGDQVPGRFFDLLILDEAHHVAPSAPKQVYAVDSQQTKLIRRMVPHFEHRLFLSATPHNGYRESYTALLELIDNQRFARGVNPDEQAVKETVVRRLKSSITRPDGTPYFRRRETREMPVRYTDEERRIHELLTAYADLRRERMAPGAKGGRKATDLVVLLLKKRLFSSPAAFGRTVQVYLENIAAASKTVRPRTAAADVPDWLNDFADEIADLDDVDLAEAEDDALGRTTRLTPGPTEDESDLLGEMLRWAETHEARADSKAAALTSYLKAVTHTDGRHWSNERVVVFTEYRDTQDWLLGLLRQEGMAEKGRIELLHGGLSVDERERIRLGFQAHPAEAEGAVRVLIATDAASEGIDLQKHCHRLVNYDIPFNPNKLEQRIGRIDRWGQRHDPEVRHFVGEDWQKAKAGSFEADLEFLSRIAKKVALMEEDLGEVNAVLADAVLRRMSGDQRHVDIENAKARKINGRNTGGTVEAEQNVTDQVRRLSAGHDRTVDELGITPGNIARVVTTALALDRQQPLRPVRDLHHLHSGTGDELRDVDLDNSFFEVPQLGDYWERATRGLAHKLRPRDRRPVTFDPRVAGLGRDDIVLAHLKHPLVDLSTRLLRAAAWNAEQIDLHRVSAVVSDDPHLETTLVSAYARYVLIGADGVRLHEEVLHAGGWLNDAGWLRRWDSVNTQRETLGNALNHGVAAAEHLRTRLTRSWPRVQDRLMASLEARAKERRESLDRALRQRREEEEHRINANLDRFESTLRAKVDENAAEGDEQLVLWEAGRMTPAERRQYQLDREHLQRRLDVLGVERRRELAAIDARYSDLTSHLFPAAVVFVIPRKEAVR</sequence>
<dbReference type="CDD" id="cd18011">
    <property type="entry name" value="DEXDc_RapA"/>
    <property type="match status" value="1"/>
</dbReference>
<keyword evidence="4" id="KW-0067">ATP-binding</keyword>
<dbReference type="Gene3D" id="3.40.50.10810">
    <property type="entry name" value="Tandem AAA-ATPase domain"/>
    <property type="match status" value="1"/>
</dbReference>
<dbReference type="EMBL" id="JBHSQO010000041">
    <property type="protein sequence ID" value="MFC6093296.1"/>
    <property type="molecule type" value="Genomic_DNA"/>
</dbReference>
<comment type="caution">
    <text evidence="8">The sequence shown here is derived from an EMBL/GenBank/DDBJ whole genome shotgun (WGS) entry which is preliminary data.</text>
</comment>
<keyword evidence="2" id="KW-0378">Hydrolase</keyword>
<dbReference type="CDD" id="cd18793">
    <property type="entry name" value="SF2_C_SNF"/>
    <property type="match status" value="1"/>
</dbReference>
<feature type="coiled-coil region" evidence="5">
    <location>
        <begin position="983"/>
        <end position="1010"/>
    </location>
</feature>
<feature type="domain" description="Helicase C-terminal" evidence="7">
    <location>
        <begin position="535"/>
        <end position="704"/>
    </location>
</feature>
<dbReference type="Pfam" id="PF00176">
    <property type="entry name" value="SNF2-rel_dom"/>
    <property type="match status" value="1"/>
</dbReference>
<dbReference type="InterPro" id="IPR038718">
    <property type="entry name" value="SNF2-like_sf"/>
</dbReference>
<dbReference type="NCBIfam" id="NF038317">
    <property type="entry name" value="DISARM_DrmD"/>
    <property type="match status" value="1"/>
</dbReference>
<gene>
    <name evidence="8" type="primary">drmD</name>
    <name evidence="8" type="ORF">ACFP3R_28825</name>
</gene>
<evidence type="ECO:0000259" key="6">
    <source>
        <dbReference type="PROSITE" id="PS51192"/>
    </source>
</evidence>
<dbReference type="InterPro" id="IPR001650">
    <property type="entry name" value="Helicase_C-like"/>
</dbReference>
<evidence type="ECO:0000256" key="1">
    <source>
        <dbReference type="ARBA" id="ARBA00022741"/>
    </source>
</evidence>
<keyword evidence="9" id="KW-1185">Reference proteome</keyword>
<dbReference type="Pfam" id="PF00271">
    <property type="entry name" value="Helicase_C"/>
    <property type="match status" value="1"/>
</dbReference>
<reference evidence="9" key="1">
    <citation type="journal article" date="2019" name="Int. J. Syst. Evol. Microbiol.">
        <title>The Global Catalogue of Microorganisms (GCM) 10K type strain sequencing project: providing services to taxonomists for standard genome sequencing and annotation.</title>
        <authorList>
            <consortium name="The Broad Institute Genomics Platform"/>
            <consortium name="The Broad Institute Genome Sequencing Center for Infectious Disease"/>
            <person name="Wu L."/>
            <person name="Ma J."/>
        </authorList>
    </citation>
    <scope>NUCLEOTIDE SEQUENCE [LARGE SCALE GENOMIC DNA]</scope>
    <source>
        <strain evidence="9">CGMCC 4.7246</strain>
    </source>
</reference>
<dbReference type="PANTHER" id="PTHR10799">
    <property type="entry name" value="SNF2/RAD54 HELICASE FAMILY"/>
    <property type="match status" value="1"/>
</dbReference>
<dbReference type="Gene3D" id="3.40.50.300">
    <property type="entry name" value="P-loop containing nucleotide triphosphate hydrolases"/>
    <property type="match status" value="1"/>
</dbReference>
<accession>A0ABW1PE43</accession>
<evidence type="ECO:0000313" key="8">
    <source>
        <dbReference type="EMBL" id="MFC6093296.1"/>
    </source>
</evidence>
<evidence type="ECO:0000259" key="7">
    <source>
        <dbReference type="PROSITE" id="PS51194"/>
    </source>
</evidence>
<evidence type="ECO:0000256" key="5">
    <source>
        <dbReference type="SAM" id="Coils"/>
    </source>
</evidence>
<feature type="domain" description="Helicase ATP-binding" evidence="6">
    <location>
        <begin position="155"/>
        <end position="346"/>
    </location>
</feature>
<dbReference type="InterPro" id="IPR014001">
    <property type="entry name" value="Helicase_ATP-bd"/>
</dbReference>
<evidence type="ECO:0000256" key="4">
    <source>
        <dbReference type="ARBA" id="ARBA00022840"/>
    </source>
</evidence>
<keyword evidence="1" id="KW-0547">Nucleotide-binding</keyword>
<evidence type="ECO:0000256" key="2">
    <source>
        <dbReference type="ARBA" id="ARBA00022801"/>
    </source>
</evidence>
<dbReference type="InterPro" id="IPR049730">
    <property type="entry name" value="SNF2/RAD54-like_C"/>
</dbReference>
<evidence type="ECO:0000256" key="3">
    <source>
        <dbReference type="ARBA" id="ARBA00022806"/>
    </source>
</evidence>
<name>A0ABW1PE43_9PSEU</name>
<dbReference type="InterPro" id="IPR057342">
    <property type="entry name" value="DEXDc_RapA"/>
</dbReference>
<keyword evidence="3" id="KW-0347">Helicase</keyword>